<dbReference type="InterPro" id="IPR005149">
    <property type="entry name" value="Tscrpt_reg_PadR_N"/>
</dbReference>
<dbReference type="InterPro" id="IPR036388">
    <property type="entry name" value="WH-like_DNA-bd_sf"/>
</dbReference>
<sequence length="67" mass="7950">MTPSQEINHGRLYPNLDDLVDKGLLKKGERDKRTNMYTVTQRGRREIEARREWESQYIEDIKVSPTS</sequence>
<evidence type="ECO:0000313" key="2">
    <source>
        <dbReference type="EMBL" id="ELY99975.1"/>
    </source>
</evidence>
<dbReference type="PATRIC" id="fig|1227491.4.peg.3946"/>
<dbReference type="Proteomes" id="UP000011591">
    <property type="component" value="Unassembled WGS sequence"/>
</dbReference>
<comment type="caution">
    <text evidence="2">The sequence shown here is derived from an EMBL/GenBank/DDBJ whole genome shotgun (WGS) entry which is preliminary data.</text>
</comment>
<reference evidence="2 3" key="1">
    <citation type="journal article" date="2014" name="PLoS Genet.">
        <title>Phylogenetically driven sequencing of extremely halophilic archaea reveals strategies for static and dynamic osmo-response.</title>
        <authorList>
            <person name="Becker E.A."/>
            <person name="Seitzer P.M."/>
            <person name="Tritt A."/>
            <person name="Larsen D."/>
            <person name="Krusor M."/>
            <person name="Yao A.I."/>
            <person name="Wu D."/>
            <person name="Madern D."/>
            <person name="Eisen J.A."/>
            <person name="Darling A.E."/>
            <person name="Facciotti M.T."/>
        </authorList>
    </citation>
    <scope>NUCLEOTIDE SEQUENCE [LARGE SCALE GENOMIC DNA]</scope>
    <source>
        <strain evidence="2 3">DSM 13077</strain>
    </source>
</reference>
<protein>
    <recommendedName>
        <fullName evidence="1">Transcription regulator PadR N-terminal domain-containing protein</fullName>
    </recommendedName>
</protein>
<evidence type="ECO:0000313" key="3">
    <source>
        <dbReference type="Proteomes" id="UP000011591"/>
    </source>
</evidence>
<dbReference type="Gene3D" id="1.10.10.10">
    <property type="entry name" value="Winged helix-like DNA-binding domain superfamily/Winged helix DNA-binding domain"/>
    <property type="match status" value="1"/>
</dbReference>
<proteinExistence type="predicted"/>
<name>M0AMN3_9EURY</name>
<evidence type="ECO:0000259" key="1">
    <source>
        <dbReference type="Pfam" id="PF03551"/>
    </source>
</evidence>
<feature type="domain" description="Transcription regulator PadR N-terminal" evidence="1">
    <location>
        <begin position="5"/>
        <end position="48"/>
    </location>
</feature>
<dbReference type="SUPFAM" id="SSF46785">
    <property type="entry name" value="Winged helix' DNA-binding domain"/>
    <property type="match status" value="1"/>
</dbReference>
<organism evidence="2 3">
    <name type="scientific">Natrialba aegyptia DSM 13077</name>
    <dbReference type="NCBI Taxonomy" id="1227491"/>
    <lineage>
        <taxon>Archaea</taxon>
        <taxon>Methanobacteriati</taxon>
        <taxon>Methanobacteriota</taxon>
        <taxon>Stenosarchaea group</taxon>
        <taxon>Halobacteria</taxon>
        <taxon>Halobacteriales</taxon>
        <taxon>Natrialbaceae</taxon>
        <taxon>Natrialba</taxon>
    </lineage>
</organism>
<keyword evidence="3" id="KW-1185">Reference proteome</keyword>
<gene>
    <name evidence="2" type="ORF">C480_19519</name>
</gene>
<accession>M0AMN3</accession>
<dbReference type="EMBL" id="AOIP01000054">
    <property type="protein sequence ID" value="ELY99975.1"/>
    <property type="molecule type" value="Genomic_DNA"/>
</dbReference>
<dbReference type="AlphaFoldDB" id="M0AMN3"/>
<dbReference type="InterPro" id="IPR036390">
    <property type="entry name" value="WH_DNA-bd_sf"/>
</dbReference>
<dbReference type="Pfam" id="PF03551">
    <property type="entry name" value="PadR"/>
    <property type="match status" value="1"/>
</dbReference>